<evidence type="ECO:0000313" key="2">
    <source>
        <dbReference type="EMBL" id="CAB3998113.1"/>
    </source>
</evidence>
<dbReference type="OrthoDB" id="10072228at2759"/>
<protein>
    <submittedName>
        <fullName evidence="2">Uncharacterized protein</fullName>
    </submittedName>
</protein>
<organism evidence="2 3">
    <name type="scientific">Paramuricea clavata</name>
    <name type="common">Red gorgonian</name>
    <name type="synonym">Violescent sea-whip</name>
    <dbReference type="NCBI Taxonomy" id="317549"/>
    <lineage>
        <taxon>Eukaryota</taxon>
        <taxon>Metazoa</taxon>
        <taxon>Cnidaria</taxon>
        <taxon>Anthozoa</taxon>
        <taxon>Octocorallia</taxon>
        <taxon>Malacalcyonacea</taxon>
        <taxon>Plexauridae</taxon>
        <taxon>Paramuricea</taxon>
    </lineage>
</organism>
<name>A0A6S7H0P6_PARCT</name>
<dbReference type="Proteomes" id="UP001152795">
    <property type="component" value="Unassembled WGS sequence"/>
</dbReference>
<accession>A0A6S7H0P6</accession>
<feature type="compositionally biased region" description="Polar residues" evidence="1">
    <location>
        <begin position="115"/>
        <end position="125"/>
    </location>
</feature>
<evidence type="ECO:0000313" key="3">
    <source>
        <dbReference type="Proteomes" id="UP001152795"/>
    </source>
</evidence>
<reference evidence="2" key="1">
    <citation type="submission" date="2020-04" db="EMBL/GenBank/DDBJ databases">
        <authorList>
            <person name="Alioto T."/>
            <person name="Alioto T."/>
            <person name="Gomez Garrido J."/>
        </authorList>
    </citation>
    <scope>NUCLEOTIDE SEQUENCE</scope>
    <source>
        <strain evidence="2">A484AB</strain>
    </source>
</reference>
<feature type="region of interest" description="Disordered" evidence="1">
    <location>
        <begin position="110"/>
        <end position="134"/>
    </location>
</feature>
<dbReference type="EMBL" id="CACRXK020003269">
    <property type="protein sequence ID" value="CAB3998113.1"/>
    <property type="molecule type" value="Genomic_DNA"/>
</dbReference>
<gene>
    <name evidence="2" type="ORF">PACLA_8A007090</name>
</gene>
<keyword evidence="3" id="KW-1185">Reference proteome</keyword>
<evidence type="ECO:0000256" key="1">
    <source>
        <dbReference type="SAM" id="MobiDB-lite"/>
    </source>
</evidence>
<sequence length="362" mass="41146">MLLFVRFQGKAGICRISDCPQFGKFLKRLDNHLLASHPGVTRGENDNKPLKLTLVNKTRVKCLLRGCEKEVIHFKQHLKNRHKMGMEDYVKIISEKEAGIFYESSTSSQSLTTSEIPGSTHSTPESLAPVQYPSPSFTPESPAFTVSSFNLSSPSEYPIPPSPPPSHRIFNADEHEIRELADDEFSFERFCYLKHQTTHYGLLAMCSHLRAHSMSNFYASCIRRDIFGEISLQTLTEIYQYRRYLVAFYRKAKYACYPFDIKDLIIGNCLACGTTKNEDCECPVATDDFYKAAKVYCCPEIYSCKRCLSPHGKGCGVHTDCIDFYHCKICNESNKTRNELQAKYPSIYGRHVGLGRGYSVPL</sequence>
<comment type="caution">
    <text evidence="2">The sequence shown here is derived from an EMBL/GenBank/DDBJ whole genome shotgun (WGS) entry which is preliminary data.</text>
</comment>
<proteinExistence type="predicted"/>
<dbReference type="AlphaFoldDB" id="A0A6S7H0P6"/>